<name>A0A379MPW9_9BACT</name>
<organism evidence="1 2">
    <name type="scientific">Rikenella microfusus</name>
    <dbReference type="NCBI Taxonomy" id="28139"/>
    <lineage>
        <taxon>Bacteria</taxon>
        <taxon>Pseudomonadati</taxon>
        <taxon>Bacteroidota</taxon>
        <taxon>Bacteroidia</taxon>
        <taxon>Bacteroidales</taxon>
        <taxon>Rikenellaceae</taxon>
        <taxon>Rikenella</taxon>
    </lineage>
</organism>
<dbReference type="EMBL" id="UGVL01000001">
    <property type="protein sequence ID" value="SUE33678.1"/>
    <property type="molecule type" value="Genomic_DNA"/>
</dbReference>
<proteinExistence type="predicted"/>
<evidence type="ECO:0000313" key="1">
    <source>
        <dbReference type="EMBL" id="SUE33678.1"/>
    </source>
</evidence>
<sequence length="72" mass="7606">MALVKETIKAEVKQAFVQVMDDTEGREASIDRVAESLAEAMVNAIQSITITYVGGLSAPTGAVTGTFQCTIK</sequence>
<dbReference type="STRING" id="880526.GCA_000427365_00559"/>
<reference evidence="1 2" key="1">
    <citation type="submission" date="2018-06" db="EMBL/GenBank/DDBJ databases">
        <authorList>
            <consortium name="Pathogen Informatics"/>
            <person name="Doyle S."/>
        </authorList>
    </citation>
    <scope>NUCLEOTIDE SEQUENCE [LARGE SCALE GENOMIC DNA]</scope>
    <source>
        <strain evidence="1 2">NCTC11190</strain>
    </source>
</reference>
<accession>A0A379MPW9</accession>
<dbReference type="RefSeq" id="WP_027290356.1">
    <property type="nucleotide sequence ID" value="NZ_UGVL01000001.1"/>
</dbReference>
<keyword evidence="2" id="KW-1185">Reference proteome</keyword>
<gene>
    <name evidence="1" type="ORF">NCTC11190_00888</name>
</gene>
<dbReference type="Proteomes" id="UP000255233">
    <property type="component" value="Unassembled WGS sequence"/>
</dbReference>
<evidence type="ECO:0000313" key="2">
    <source>
        <dbReference type="Proteomes" id="UP000255233"/>
    </source>
</evidence>
<dbReference type="OrthoDB" id="1376077at2"/>
<dbReference type="AlphaFoldDB" id="A0A379MPW9"/>
<protein>
    <submittedName>
        <fullName evidence="1">Uncharacterized protein</fullName>
    </submittedName>
</protein>